<feature type="region of interest" description="Disordered" evidence="2">
    <location>
        <begin position="165"/>
        <end position="272"/>
    </location>
</feature>
<evidence type="ECO:0000313" key="6">
    <source>
        <dbReference type="Proteomes" id="UP000324767"/>
    </source>
</evidence>
<dbReference type="InterPro" id="IPR001763">
    <property type="entry name" value="Rhodanese-like_dom"/>
</dbReference>
<dbReference type="PROSITE" id="PS50206">
    <property type="entry name" value="RHODANESE_3"/>
    <property type="match status" value="1"/>
</dbReference>
<comment type="caution">
    <text evidence="5">The sequence shown here is derived from an EMBL/GenBank/DDBJ whole genome shotgun (WGS) entry which is preliminary data.</text>
</comment>
<evidence type="ECO:0000259" key="4">
    <source>
        <dbReference type="PROSITE" id="PS50235"/>
    </source>
</evidence>
<accession>A0A5M8PWW2</accession>
<name>A0A5M8PWW2_9LECA</name>
<evidence type="ECO:0000313" key="5">
    <source>
        <dbReference type="EMBL" id="KAA6413581.1"/>
    </source>
</evidence>
<feature type="domain" description="Rhodanese" evidence="3">
    <location>
        <begin position="473"/>
        <end position="599"/>
    </location>
</feature>
<feature type="compositionally biased region" description="Polar residues" evidence="2">
    <location>
        <begin position="752"/>
        <end position="766"/>
    </location>
</feature>
<evidence type="ECO:0000256" key="1">
    <source>
        <dbReference type="ARBA" id="ARBA00009085"/>
    </source>
</evidence>
<dbReference type="SUPFAM" id="SSF54001">
    <property type="entry name" value="Cysteine proteinases"/>
    <property type="match status" value="1"/>
</dbReference>
<dbReference type="CDD" id="cd00158">
    <property type="entry name" value="RHOD"/>
    <property type="match status" value="1"/>
</dbReference>
<dbReference type="SUPFAM" id="SSF52821">
    <property type="entry name" value="Rhodanese/Cell cycle control phosphatase"/>
    <property type="match status" value="1"/>
</dbReference>
<dbReference type="FunFam" id="3.90.70.10:FF:000125">
    <property type="entry name" value="Ubiquitin C-terminal hydrolase, putative"/>
    <property type="match status" value="1"/>
</dbReference>
<feature type="region of interest" description="Disordered" evidence="2">
    <location>
        <begin position="347"/>
        <end position="431"/>
    </location>
</feature>
<dbReference type="PANTHER" id="PTHR21646">
    <property type="entry name" value="UBIQUITIN CARBOXYL-TERMINAL HYDROLASE"/>
    <property type="match status" value="1"/>
</dbReference>
<dbReference type="InterPro" id="IPR050185">
    <property type="entry name" value="Ub_carboxyl-term_hydrolase"/>
</dbReference>
<feature type="compositionally biased region" description="Pro residues" evidence="2">
    <location>
        <begin position="353"/>
        <end position="364"/>
    </location>
</feature>
<gene>
    <name evidence="5" type="ORF">FRX48_03327</name>
</gene>
<dbReference type="PANTHER" id="PTHR21646:SF23">
    <property type="entry name" value="UBIQUITIN CARBOXYL-TERMINAL HYDROLASE USP2"/>
    <property type="match status" value="1"/>
</dbReference>
<feature type="compositionally biased region" description="Basic and acidic residues" evidence="2">
    <location>
        <begin position="243"/>
        <end position="262"/>
    </location>
</feature>
<evidence type="ECO:0000259" key="3">
    <source>
        <dbReference type="PROSITE" id="PS50206"/>
    </source>
</evidence>
<sequence>MSATPPPRPPTNGHALPQANGYARSSASDTMDSKRASWVGSQGSNGSSDGDWPTRPRYPHIKDLLVKAQAETNVNIHMPIHHLLLRAQECAKQANTDVSFKRLDRAYVEYIISSDIIQDLIPKHKDYPVLNRERAEWHRIYQSLIKQNVSQCPMFEEIHHIITEDNKRSGTNPSAVTATQSRAPEAFIRSQQVPYMNGRPMSMPEGPSINPVGSGNLTRSSSTRQTWSESRRRSRYSSPNTESNHRESRMRPEVQPKPDSLHGHTLTTNGSIGSSTAEALAERFASLRAAPGTSTISGTTQDRGNHNDQTFINLTPSTQFTSTTSAGTSFAPSQTISVLSILPSSGRLLGPRDMPPPPNVPPHPPKIRLDTRTSTSFPQVPSPAYNPARNLQTPASIPPPRSSARSMLGTGGRYAQNMSSASTPAPGTDGQSYFPSINEDISSASAEADPADLPNATAVTVIELFDRLRTYSVLLIDVRGREEFDQGHIFANSIICIEPLSLSSRMSAQELEERLVLSPEKELSLFERRNEFDLVVYYDQRTSSTRFLKDPPGQTDAPALRALHDTICDFDYYRELRRPPAVLLGGLDAWIDFVGNQSLQMSNTAALMGLTSARRSARGSGRPIGRVPIASSNSSLEVRKRRLRELNPLDAEEEKAWLEQAHNEGVDSTEYERAGSDGDTDSLRSYPDEPLSPPVRSYEDFLRRFPETSAIQQSMVSAVPLPPARAAPTLPSIPARPPPAVPRPSYSGVSDRGSSQLQPTSRQVSAAQPPLYTSKAMTSYLKLPRTGLVNFSVTCYMNATIQCLLATIPLSQFFLDNRWRDFIQKNWKGSNGIMPEMYANLIRSLWRGDVQAIRPTSLRNFCARLNREWGVDRQQDAKEFFDFLVDCLHEDLNMNWQRTPLRPLTVEQELVRERMPIHEVSKTEWERYSHRESSFISSLFAGQHASRLKCTTCRNTSTTYEAFYSISVEIPRSGRGDIHHCLRSYCQEEMLRGDEVWKCPYCKREREATKKITITRAPQTLVVHFKRFSASKTESARKVHTPIDFPLHGLDIGPYMTPPAPVANADSDLATTPPYLYDAYAVMRHLGQSGNGGHYISLVKDSARGCWRKFDDDRVTDFDPSKLKSDQRLQNEQAYLVFYVRSAAR</sequence>
<dbReference type="Gene3D" id="3.90.70.10">
    <property type="entry name" value="Cysteine proteinases"/>
    <property type="match status" value="1"/>
</dbReference>
<evidence type="ECO:0000256" key="2">
    <source>
        <dbReference type="SAM" id="MobiDB-lite"/>
    </source>
</evidence>
<feature type="compositionally biased region" description="Pro residues" evidence="2">
    <location>
        <begin position="1"/>
        <end position="10"/>
    </location>
</feature>
<feature type="domain" description="USP" evidence="4">
    <location>
        <begin position="786"/>
        <end position="1142"/>
    </location>
</feature>
<dbReference type="Pfam" id="PF00443">
    <property type="entry name" value="UCH"/>
    <property type="match status" value="1"/>
</dbReference>
<dbReference type="InterPro" id="IPR001394">
    <property type="entry name" value="Peptidase_C19_UCH"/>
</dbReference>
<feature type="region of interest" description="Disordered" evidence="2">
    <location>
        <begin position="659"/>
        <end position="694"/>
    </location>
</feature>
<comment type="similarity">
    <text evidence="1">Belongs to the peptidase C19 family.</text>
</comment>
<dbReference type="AlphaFoldDB" id="A0A5M8PWW2"/>
<reference evidence="5 6" key="1">
    <citation type="submission" date="2019-09" db="EMBL/GenBank/DDBJ databases">
        <title>The hologenome of the rock-dwelling lichen Lasallia pustulata.</title>
        <authorList>
            <person name="Greshake Tzovaras B."/>
            <person name="Segers F."/>
            <person name="Bicker A."/>
            <person name="Dal Grande F."/>
            <person name="Otte J."/>
            <person name="Hankeln T."/>
            <person name="Schmitt I."/>
            <person name="Ebersberger I."/>
        </authorList>
    </citation>
    <scope>NUCLEOTIDE SEQUENCE [LARGE SCALE GENOMIC DNA]</scope>
    <source>
        <strain evidence="5">A1-1</strain>
    </source>
</reference>
<dbReference type="Gene3D" id="3.40.250.10">
    <property type="entry name" value="Rhodanese-like domain"/>
    <property type="match status" value="1"/>
</dbReference>
<dbReference type="InterPro" id="IPR028889">
    <property type="entry name" value="USP"/>
</dbReference>
<dbReference type="InterPro" id="IPR038765">
    <property type="entry name" value="Papain-like_cys_pep_sf"/>
</dbReference>
<protein>
    <submittedName>
        <fullName evidence="5">Uncharacterized protein</fullName>
    </submittedName>
</protein>
<feature type="compositionally biased region" description="Polar residues" evidence="2">
    <location>
        <begin position="211"/>
        <end position="227"/>
    </location>
</feature>
<dbReference type="EMBL" id="VXIT01000004">
    <property type="protein sequence ID" value="KAA6413581.1"/>
    <property type="molecule type" value="Genomic_DNA"/>
</dbReference>
<dbReference type="OrthoDB" id="292964at2759"/>
<proteinExistence type="inferred from homology"/>
<feature type="compositionally biased region" description="Polar residues" evidence="2">
    <location>
        <begin position="416"/>
        <end position="431"/>
    </location>
</feature>
<dbReference type="Gene3D" id="1.20.58.80">
    <property type="entry name" value="Phosphotransferase system, lactose/cellobiose-type IIA subunit"/>
    <property type="match status" value="1"/>
</dbReference>
<dbReference type="PROSITE" id="PS50235">
    <property type="entry name" value="USP_3"/>
    <property type="match status" value="1"/>
</dbReference>
<dbReference type="InterPro" id="IPR036873">
    <property type="entry name" value="Rhodanese-like_dom_sf"/>
</dbReference>
<organism evidence="5 6">
    <name type="scientific">Lasallia pustulata</name>
    <dbReference type="NCBI Taxonomy" id="136370"/>
    <lineage>
        <taxon>Eukaryota</taxon>
        <taxon>Fungi</taxon>
        <taxon>Dikarya</taxon>
        <taxon>Ascomycota</taxon>
        <taxon>Pezizomycotina</taxon>
        <taxon>Lecanoromycetes</taxon>
        <taxon>OSLEUM clade</taxon>
        <taxon>Umbilicariomycetidae</taxon>
        <taxon>Umbilicariales</taxon>
        <taxon>Umbilicariaceae</taxon>
        <taxon>Lasallia</taxon>
    </lineage>
</organism>
<dbReference type="Proteomes" id="UP000324767">
    <property type="component" value="Unassembled WGS sequence"/>
</dbReference>
<dbReference type="CDD" id="cd02674">
    <property type="entry name" value="Peptidase_C19R"/>
    <property type="match status" value="1"/>
</dbReference>
<dbReference type="GO" id="GO:0004843">
    <property type="term" value="F:cysteine-type deubiquitinase activity"/>
    <property type="evidence" value="ECO:0007669"/>
    <property type="project" value="InterPro"/>
</dbReference>
<feature type="compositionally biased region" description="Polar residues" evidence="2">
    <location>
        <begin position="169"/>
        <end position="182"/>
    </location>
</feature>
<dbReference type="GO" id="GO:0016579">
    <property type="term" value="P:protein deubiquitination"/>
    <property type="evidence" value="ECO:0007669"/>
    <property type="project" value="InterPro"/>
</dbReference>
<feature type="compositionally biased region" description="Low complexity" evidence="2">
    <location>
        <begin position="40"/>
        <end position="51"/>
    </location>
</feature>
<feature type="region of interest" description="Disordered" evidence="2">
    <location>
        <begin position="727"/>
        <end position="766"/>
    </location>
</feature>
<feature type="compositionally biased region" description="Basic and acidic residues" evidence="2">
    <location>
        <begin position="659"/>
        <end position="676"/>
    </location>
</feature>
<feature type="region of interest" description="Disordered" evidence="2">
    <location>
        <begin position="1"/>
        <end position="55"/>
    </location>
</feature>